<dbReference type="EMBL" id="BSOW01000015">
    <property type="protein sequence ID" value="GLR87689.1"/>
    <property type="molecule type" value="Genomic_DNA"/>
</dbReference>
<dbReference type="Proteomes" id="UP001156905">
    <property type="component" value="Unassembled WGS sequence"/>
</dbReference>
<proteinExistence type="predicted"/>
<reference evidence="2" key="1">
    <citation type="journal article" date="2019" name="Int. J. Syst. Evol. Microbiol.">
        <title>The Global Catalogue of Microorganisms (GCM) 10K type strain sequencing project: providing services to taxonomists for standard genome sequencing and annotation.</title>
        <authorList>
            <consortium name="The Broad Institute Genomics Platform"/>
            <consortium name="The Broad Institute Genome Sequencing Center for Infectious Disease"/>
            <person name="Wu L."/>
            <person name="Ma J."/>
        </authorList>
    </citation>
    <scope>NUCLEOTIDE SEQUENCE [LARGE SCALE GENOMIC DNA]</scope>
    <source>
        <strain evidence="2">NBRC 102520</strain>
    </source>
</reference>
<gene>
    <name evidence="1" type="ORF">GCM10007857_44000</name>
</gene>
<comment type="caution">
    <text evidence="1">The sequence shown here is derived from an EMBL/GenBank/DDBJ whole genome shotgun (WGS) entry which is preliminary data.</text>
</comment>
<organism evidence="1 2">
    <name type="scientific">Bradyrhizobium iriomotense</name>
    <dbReference type="NCBI Taxonomy" id="441950"/>
    <lineage>
        <taxon>Bacteria</taxon>
        <taxon>Pseudomonadati</taxon>
        <taxon>Pseudomonadota</taxon>
        <taxon>Alphaproteobacteria</taxon>
        <taxon>Hyphomicrobiales</taxon>
        <taxon>Nitrobacteraceae</taxon>
        <taxon>Bradyrhizobium</taxon>
    </lineage>
</organism>
<accession>A0ABQ6AZS0</accession>
<name>A0ABQ6AZS0_9BRAD</name>
<keyword evidence="2" id="KW-1185">Reference proteome</keyword>
<protein>
    <submittedName>
        <fullName evidence="1">Uncharacterized protein</fullName>
    </submittedName>
</protein>
<evidence type="ECO:0000313" key="1">
    <source>
        <dbReference type="EMBL" id="GLR87689.1"/>
    </source>
</evidence>
<evidence type="ECO:0000313" key="2">
    <source>
        <dbReference type="Proteomes" id="UP001156905"/>
    </source>
</evidence>
<sequence length="85" mass="9633">MADLYSIMKARALPLARTIVMNPNEDAFATIMSDSDDPRQASFLMMLKGTIPAERHRRILLDGLAREYSGVDGWLAYVDRECKQN</sequence>